<dbReference type="GeneTree" id="ENSGT01030000234722"/>
<evidence type="ECO:0000256" key="3">
    <source>
        <dbReference type="RuleBase" id="RU364002"/>
    </source>
</evidence>
<evidence type="ECO:0000256" key="2">
    <source>
        <dbReference type="ARBA" id="ARBA00022744"/>
    </source>
</evidence>
<protein>
    <recommendedName>
        <fullName evidence="3">Keratin</fullName>
    </recommendedName>
</protein>
<comment type="similarity">
    <text evidence="1 3">Belongs to the avian keratin family.</text>
</comment>
<dbReference type="AlphaFoldDB" id="A0A493TQY1"/>
<reference evidence="4" key="2">
    <citation type="submission" date="2025-08" db="UniProtKB">
        <authorList>
            <consortium name="Ensembl"/>
        </authorList>
    </citation>
    <scope>IDENTIFICATION</scope>
</reference>
<reference evidence="4" key="3">
    <citation type="submission" date="2025-09" db="UniProtKB">
        <authorList>
            <consortium name="Ensembl"/>
        </authorList>
    </citation>
    <scope>IDENTIFICATION</scope>
</reference>
<dbReference type="PANTHER" id="PTHR31203">
    <property type="entry name" value="BETA-KERATIN-RELATED PROTEIN-RELATED"/>
    <property type="match status" value="1"/>
</dbReference>
<proteinExistence type="inferred from homology"/>
<dbReference type="GO" id="GO:0005882">
    <property type="term" value="C:intermediate filament"/>
    <property type="evidence" value="ECO:0007669"/>
    <property type="project" value="UniProtKB-KW"/>
</dbReference>
<dbReference type="InterPro" id="IPR003461">
    <property type="entry name" value="Keratin"/>
</dbReference>
<dbReference type="PANTHER" id="PTHR31203:SF1">
    <property type="entry name" value="BETA-KERATIN-RELATED PROTEIN-RELATED"/>
    <property type="match status" value="1"/>
</dbReference>
<organism evidence="4 5">
    <name type="scientific">Anas platyrhynchos platyrhynchos</name>
    <name type="common">Northern mallard</name>
    <dbReference type="NCBI Taxonomy" id="8840"/>
    <lineage>
        <taxon>Eukaryota</taxon>
        <taxon>Metazoa</taxon>
        <taxon>Chordata</taxon>
        <taxon>Craniata</taxon>
        <taxon>Vertebrata</taxon>
        <taxon>Euteleostomi</taxon>
        <taxon>Archelosauria</taxon>
        <taxon>Archosauria</taxon>
        <taxon>Dinosauria</taxon>
        <taxon>Saurischia</taxon>
        <taxon>Theropoda</taxon>
        <taxon>Coelurosauria</taxon>
        <taxon>Aves</taxon>
        <taxon>Neognathae</taxon>
        <taxon>Galloanserae</taxon>
        <taxon>Anseriformes</taxon>
        <taxon>Anatidae</taxon>
        <taxon>Anatinae</taxon>
        <taxon>Anas</taxon>
    </lineage>
</organism>
<dbReference type="OMA" id="CTEPCAA"/>
<evidence type="ECO:0000256" key="1">
    <source>
        <dbReference type="ARBA" id="ARBA00008702"/>
    </source>
</evidence>
<dbReference type="Pfam" id="PF02422">
    <property type="entry name" value="Keratin"/>
    <property type="match status" value="1"/>
</dbReference>
<comment type="subunit">
    <text evidence="3">The avian keratins (F-ker, S-ker, C-ker and B-ker) are a complex mixture of very similar polypeptides.</text>
</comment>
<evidence type="ECO:0000313" key="4">
    <source>
        <dbReference type="Ensembl" id="ENSAPLP00000028271.1"/>
    </source>
</evidence>
<sequence length="159" mass="16449">MSCEKTLCTEPCAAPCNVKCPEPRAAACNEPCVVACPDSRVIIYPPPVVVTFPGPILTTYPQETVVGSTESAELATVIDAGPLGISAPFGAGGCLGYRGYGNPIGLRGSLLFGGAYGPGGACNYNRPYSSAFPPLGRGYCGPYSYRRYSTYSRGSSGPC</sequence>
<accession>A0A493TQY1</accession>
<reference evidence="4 5" key="1">
    <citation type="submission" date="2017-10" db="EMBL/GenBank/DDBJ databases">
        <title>A new Pekin duck reference genome.</title>
        <authorList>
            <person name="Hou Z.-C."/>
            <person name="Zhou Z.-K."/>
            <person name="Zhu F."/>
            <person name="Hou S.-S."/>
        </authorList>
    </citation>
    <scope>NUCLEOTIDE SEQUENCE [LARGE SCALE GENOMIC DNA]</scope>
</reference>
<dbReference type="GO" id="GO:0005200">
    <property type="term" value="F:structural constituent of cytoskeleton"/>
    <property type="evidence" value="ECO:0007669"/>
    <property type="project" value="InterPro"/>
</dbReference>
<name>A0A493TQY1_ANAPP</name>
<keyword evidence="5" id="KW-1185">Reference proteome</keyword>
<dbReference type="Ensembl" id="ENSAPLT00000042661.1">
    <property type="protein sequence ID" value="ENSAPLP00000028271.1"/>
    <property type="gene ID" value="ENSAPLG00000024791.1"/>
</dbReference>
<dbReference type="Proteomes" id="UP000016666">
    <property type="component" value="Chromosome 26"/>
</dbReference>
<evidence type="ECO:0000313" key="5">
    <source>
        <dbReference type="Proteomes" id="UP000016666"/>
    </source>
</evidence>
<keyword evidence="2 3" id="KW-0416">Keratin</keyword>